<dbReference type="PANTHER" id="PTHR30037:SF3">
    <property type="entry name" value="BLR0857 PROTEIN"/>
    <property type="match status" value="1"/>
</dbReference>
<reference evidence="1 2" key="1">
    <citation type="submission" date="2017-02" db="EMBL/GenBank/DDBJ databases">
        <authorList>
            <person name="Peterson S.W."/>
        </authorList>
    </citation>
    <scope>NUCLEOTIDE SEQUENCE [LARGE SCALE GENOMIC DNA]</scope>
    <source>
        <strain evidence="1 2">CECT 9189</strain>
    </source>
</reference>
<dbReference type="InterPro" id="IPR011257">
    <property type="entry name" value="DNA_glycosylase"/>
</dbReference>
<dbReference type="Proteomes" id="UP000191116">
    <property type="component" value="Unassembled WGS sequence"/>
</dbReference>
<dbReference type="AlphaFoldDB" id="A0A1T4UAQ2"/>
<name>A0A1T4UAQ2_9GAMM</name>
<organism evidence="1 2">
    <name type="scientific">Photobacterium toruni</name>
    <dbReference type="NCBI Taxonomy" id="1935446"/>
    <lineage>
        <taxon>Bacteria</taxon>
        <taxon>Pseudomonadati</taxon>
        <taxon>Pseudomonadota</taxon>
        <taxon>Gammaproteobacteria</taxon>
        <taxon>Vibrionales</taxon>
        <taxon>Vibrionaceae</taxon>
        <taxon>Photobacterium</taxon>
    </lineage>
</organism>
<dbReference type="Gene3D" id="1.10.340.30">
    <property type="entry name" value="Hypothetical protein, domain 2"/>
    <property type="match status" value="1"/>
</dbReference>
<evidence type="ECO:0000313" key="2">
    <source>
        <dbReference type="Proteomes" id="UP000191116"/>
    </source>
</evidence>
<dbReference type="InterPro" id="IPR052891">
    <property type="entry name" value="DNA-3mA_glycosylase"/>
</dbReference>
<protein>
    <submittedName>
        <fullName evidence="1">Methyladenine glycosylase</fullName>
    </submittedName>
</protein>
<sequence>MVNESSAKRVNVMTREKFNQIYHRAAERKGSDSNLEKLLTTPLNKEQLRLIADHRWLAEFTQKVFQCGIRWQVVRNKWPAFETAFFEFDIEKMGLMPTEMWERKAQDPTIIRDLKKVMTIPENANMIHRAALEYGSFAAMVADWPEQDIVGLWLYLKKHGCRLGGKTGAYSLRGLGKDTFLFTQDVEAYLRHTNVIDGGRDTLKSLRAAQNAFNDWQQQSGRSLTQISQIIAFSVGDNRV</sequence>
<accession>A0A1T4UAQ2</accession>
<dbReference type="Pfam" id="PF03352">
    <property type="entry name" value="Adenine_glyco"/>
    <property type="match status" value="1"/>
</dbReference>
<dbReference type="InterPro" id="IPR005019">
    <property type="entry name" value="Adenine_glyco"/>
</dbReference>
<dbReference type="EMBL" id="FUWP01000019">
    <property type="protein sequence ID" value="SKA49832.1"/>
    <property type="molecule type" value="Genomic_DNA"/>
</dbReference>
<gene>
    <name evidence="1" type="ORF">CZ814_02966</name>
</gene>
<dbReference type="GO" id="GO:0008725">
    <property type="term" value="F:DNA-3-methyladenine glycosylase activity"/>
    <property type="evidence" value="ECO:0007669"/>
    <property type="project" value="InterPro"/>
</dbReference>
<dbReference type="SUPFAM" id="SSF48150">
    <property type="entry name" value="DNA-glycosylase"/>
    <property type="match status" value="1"/>
</dbReference>
<dbReference type="GO" id="GO:0006284">
    <property type="term" value="P:base-excision repair"/>
    <property type="evidence" value="ECO:0007669"/>
    <property type="project" value="InterPro"/>
</dbReference>
<evidence type="ECO:0000313" key="1">
    <source>
        <dbReference type="EMBL" id="SKA49832.1"/>
    </source>
</evidence>
<dbReference type="PANTHER" id="PTHR30037">
    <property type="entry name" value="DNA-3-METHYLADENINE GLYCOSYLASE 1"/>
    <property type="match status" value="1"/>
</dbReference>
<proteinExistence type="predicted"/>